<dbReference type="Pfam" id="PF12682">
    <property type="entry name" value="Flavodoxin_4"/>
    <property type="match status" value="1"/>
</dbReference>
<dbReference type="Gene3D" id="3.40.50.360">
    <property type="match status" value="1"/>
</dbReference>
<sequence>MKTLIVYFSHNHENYVNGQIQNLKVGNTKVVALKMQKMLGADIFEIKPLHDYPYQYHECTELAKKELHENVRPKIKNIVSHIEQYDYIYLGYPSWWGTMPMCVWTFLENYNFSCKHIYPFCTHEGSGMGRSEKDIQKICPDSYVHTGLAIVGSQVLDSDNKIEEWLKGE</sequence>
<evidence type="ECO:0000313" key="3">
    <source>
        <dbReference type="Proteomes" id="UP000295515"/>
    </source>
</evidence>
<reference evidence="2 3" key="1">
    <citation type="submission" date="2019-03" db="EMBL/GenBank/DDBJ databases">
        <title>Genomic Encyclopedia of Type Strains, Phase IV (KMG-IV): sequencing the most valuable type-strain genomes for metagenomic binning, comparative biology and taxonomic classification.</title>
        <authorList>
            <person name="Goeker M."/>
        </authorList>
    </citation>
    <scope>NUCLEOTIDE SEQUENCE [LARGE SCALE GENOMIC DNA]</scope>
    <source>
        <strain evidence="2 3">DSM 29487</strain>
    </source>
</reference>
<dbReference type="PANTHER" id="PTHR39201:SF1">
    <property type="entry name" value="FLAVODOXIN-LIKE DOMAIN-CONTAINING PROTEIN"/>
    <property type="match status" value="1"/>
</dbReference>
<dbReference type="AlphaFoldDB" id="A0A4R3Z8F1"/>
<organism evidence="2 3">
    <name type="scientific">Longibaculum muris</name>
    <dbReference type="NCBI Taxonomy" id="1796628"/>
    <lineage>
        <taxon>Bacteria</taxon>
        <taxon>Bacillati</taxon>
        <taxon>Bacillota</taxon>
        <taxon>Erysipelotrichia</taxon>
        <taxon>Erysipelotrichales</taxon>
        <taxon>Coprobacillaceae</taxon>
        <taxon>Longibaculum</taxon>
    </lineage>
</organism>
<dbReference type="GeneID" id="98914446"/>
<dbReference type="InterPro" id="IPR029039">
    <property type="entry name" value="Flavoprotein-like_sf"/>
</dbReference>
<dbReference type="GO" id="GO:0016651">
    <property type="term" value="F:oxidoreductase activity, acting on NAD(P)H"/>
    <property type="evidence" value="ECO:0007669"/>
    <property type="project" value="UniProtKB-ARBA"/>
</dbReference>
<dbReference type="Proteomes" id="UP000295515">
    <property type="component" value="Unassembled WGS sequence"/>
</dbReference>
<name>A0A4R3Z8F1_9FIRM</name>
<accession>A0A4R3Z8F1</accession>
<dbReference type="SUPFAM" id="SSF52218">
    <property type="entry name" value="Flavoproteins"/>
    <property type="match status" value="1"/>
</dbReference>
<gene>
    <name evidence="2" type="ORF">EDD60_102209</name>
</gene>
<evidence type="ECO:0000259" key="1">
    <source>
        <dbReference type="Pfam" id="PF12682"/>
    </source>
</evidence>
<dbReference type="PANTHER" id="PTHR39201">
    <property type="entry name" value="EXPORTED PROTEIN-RELATED"/>
    <property type="match status" value="1"/>
</dbReference>
<feature type="domain" description="Flavodoxin-like" evidence="1">
    <location>
        <begin position="26"/>
        <end position="166"/>
    </location>
</feature>
<comment type="caution">
    <text evidence="2">The sequence shown here is derived from an EMBL/GenBank/DDBJ whole genome shotgun (WGS) entry which is preliminary data.</text>
</comment>
<protein>
    <submittedName>
        <fullName evidence="2">Flavodoxin</fullName>
    </submittedName>
</protein>
<keyword evidence="3" id="KW-1185">Reference proteome</keyword>
<dbReference type="EMBL" id="SMCQ01000002">
    <property type="protein sequence ID" value="TCW02244.1"/>
    <property type="molecule type" value="Genomic_DNA"/>
</dbReference>
<dbReference type="RefSeq" id="WP_066443715.1">
    <property type="nucleotide sequence ID" value="NZ_JANKBF010000003.1"/>
</dbReference>
<proteinExistence type="predicted"/>
<evidence type="ECO:0000313" key="2">
    <source>
        <dbReference type="EMBL" id="TCW02244.1"/>
    </source>
</evidence>
<dbReference type="GO" id="GO:0010181">
    <property type="term" value="F:FMN binding"/>
    <property type="evidence" value="ECO:0007669"/>
    <property type="project" value="InterPro"/>
</dbReference>
<dbReference type="InterPro" id="IPR008254">
    <property type="entry name" value="Flavodoxin/NO_synth"/>
</dbReference>